<dbReference type="EMBL" id="UOGE01000063">
    <property type="protein sequence ID" value="VAX20988.1"/>
    <property type="molecule type" value="Genomic_DNA"/>
</dbReference>
<protein>
    <submittedName>
        <fullName evidence="3">SSU ribosomal protein S16p</fullName>
    </submittedName>
</protein>
<dbReference type="PANTHER" id="PTHR12919:SF20">
    <property type="entry name" value="SMALL RIBOSOMAL SUBUNIT PROTEIN BS16M"/>
    <property type="match status" value="1"/>
</dbReference>
<dbReference type="AlphaFoldDB" id="A0A3B1CAN9"/>
<evidence type="ECO:0000256" key="2">
    <source>
        <dbReference type="ARBA" id="ARBA00023274"/>
    </source>
</evidence>
<dbReference type="GO" id="GO:0003735">
    <property type="term" value="F:structural constituent of ribosome"/>
    <property type="evidence" value="ECO:0007669"/>
    <property type="project" value="InterPro"/>
</dbReference>
<organism evidence="3">
    <name type="scientific">hydrothermal vent metagenome</name>
    <dbReference type="NCBI Taxonomy" id="652676"/>
    <lineage>
        <taxon>unclassified sequences</taxon>
        <taxon>metagenomes</taxon>
        <taxon>ecological metagenomes</taxon>
    </lineage>
</organism>
<dbReference type="GO" id="GO:0015935">
    <property type="term" value="C:small ribosomal subunit"/>
    <property type="evidence" value="ECO:0007669"/>
    <property type="project" value="TreeGrafter"/>
</dbReference>
<dbReference type="SUPFAM" id="SSF54565">
    <property type="entry name" value="Ribosomal protein S16"/>
    <property type="match status" value="1"/>
</dbReference>
<accession>A0A3B1CAN9</accession>
<dbReference type="InterPro" id="IPR023803">
    <property type="entry name" value="Ribosomal_bS16_dom_sf"/>
</dbReference>
<sequence>MGTKKKPIYRIIATDSRNARDGGRNIDIVGHYDPSKTENQVSFDKEKVDQWIKTGAQVSDTVRSLLKKQGIARH</sequence>
<keyword evidence="1 3" id="KW-0689">Ribosomal protein</keyword>
<keyword evidence="2" id="KW-0687">Ribonucleoprotein</keyword>
<evidence type="ECO:0000313" key="3">
    <source>
        <dbReference type="EMBL" id="VAX20988.1"/>
    </source>
</evidence>
<gene>
    <name evidence="3" type="ORF">MNBD_NITROSPINAE02-465</name>
</gene>
<evidence type="ECO:0000256" key="1">
    <source>
        <dbReference type="ARBA" id="ARBA00022980"/>
    </source>
</evidence>
<dbReference type="GO" id="GO:0005737">
    <property type="term" value="C:cytoplasm"/>
    <property type="evidence" value="ECO:0007669"/>
    <property type="project" value="UniProtKB-ARBA"/>
</dbReference>
<dbReference type="Pfam" id="PF00886">
    <property type="entry name" value="Ribosomal_S16"/>
    <property type="match status" value="1"/>
</dbReference>
<proteinExistence type="predicted"/>
<dbReference type="Gene3D" id="3.30.1320.10">
    <property type="match status" value="1"/>
</dbReference>
<dbReference type="NCBIfam" id="TIGR00002">
    <property type="entry name" value="S16"/>
    <property type="match status" value="1"/>
</dbReference>
<name>A0A3B1CAN9_9ZZZZ</name>
<dbReference type="PANTHER" id="PTHR12919">
    <property type="entry name" value="30S RIBOSOMAL PROTEIN S16"/>
    <property type="match status" value="1"/>
</dbReference>
<dbReference type="InterPro" id="IPR000307">
    <property type="entry name" value="Ribosomal_bS16"/>
</dbReference>
<reference evidence="3" key="1">
    <citation type="submission" date="2018-06" db="EMBL/GenBank/DDBJ databases">
        <authorList>
            <person name="Zhirakovskaya E."/>
        </authorList>
    </citation>
    <scope>NUCLEOTIDE SEQUENCE</scope>
</reference>
<dbReference type="GO" id="GO:0006412">
    <property type="term" value="P:translation"/>
    <property type="evidence" value="ECO:0007669"/>
    <property type="project" value="InterPro"/>
</dbReference>